<evidence type="ECO:0000313" key="2">
    <source>
        <dbReference type="EMBL" id="KAK5927202.1"/>
    </source>
</evidence>
<keyword evidence="3" id="KW-1185">Reference proteome</keyword>
<comment type="caution">
    <text evidence="2">The sequence shown here is derived from an EMBL/GenBank/DDBJ whole genome shotgun (WGS) entry which is preliminary data.</text>
</comment>
<reference evidence="2 3" key="1">
    <citation type="journal article" date="2023" name="Mol. Biol. Evol.">
        <title>Genomics of Secondarily Temperate Adaptation in the Only Non-Antarctic Icefish.</title>
        <authorList>
            <person name="Rivera-Colon A.G."/>
            <person name="Rayamajhi N."/>
            <person name="Minhas B.F."/>
            <person name="Madrigal G."/>
            <person name="Bilyk K.T."/>
            <person name="Yoon V."/>
            <person name="Hune M."/>
            <person name="Gregory S."/>
            <person name="Cheng C.H.C."/>
            <person name="Catchen J.M."/>
        </authorList>
    </citation>
    <scope>NUCLEOTIDE SEQUENCE [LARGE SCALE GENOMIC DNA]</scope>
    <source>
        <tissue evidence="2">White muscle</tissue>
    </source>
</reference>
<name>A0AAN8HTP4_CHAGU</name>
<gene>
    <name evidence="2" type="ORF">CgunFtcFv8_022715</name>
</gene>
<dbReference type="EMBL" id="JAURVH010001519">
    <property type="protein sequence ID" value="KAK5927202.1"/>
    <property type="molecule type" value="Genomic_DNA"/>
</dbReference>
<dbReference type="Proteomes" id="UP001331515">
    <property type="component" value="Unassembled WGS sequence"/>
</dbReference>
<feature type="compositionally biased region" description="Polar residues" evidence="1">
    <location>
        <begin position="16"/>
        <end position="25"/>
    </location>
</feature>
<accession>A0AAN8HTP4</accession>
<evidence type="ECO:0000256" key="1">
    <source>
        <dbReference type="SAM" id="MobiDB-lite"/>
    </source>
</evidence>
<feature type="region of interest" description="Disordered" evidence="1">
    <location>
        <begin position="11"/>
        <end position="32"/>
    </location>
</feature>
<dbReference type="AlphaFoldDB" id="A0AAN8HTP4"/>
<organism evidence="2 3">
    <name type="scientific">Champsocephalus gunnari</name>
    <name type="common">Mackerel icefish</name>
    <dbReference type="NCBI Taxonomy" id="52237"/>
    <lineage>
        <taxon>Eukaryota</taxon>
        <taxon>Metazoa</taxon>
        <taxon>Chordata</taxon>
        <taxon>Craniata</taxon>
        <taxon>Vertebrata</taxon>
        <taxon>Euteleostomi</taxon>
        <taxon>Actinopterygii</taxon>
        <taxon>Neopterygii</taxon>
        <taxon>Teleostei</taxon>
        <taxon>Neoteleostei</taxon>
        <taxon>Acanthomorphata</taxon>
        <taxon>Eupercaria</taxon>
        <taxon>Perciformes</taxon>
        <taxon>Notothenioidei</taxon>
        <taxon>Channichthyidae</taxon>
        <taxon>Champsocephalus</taxon>
    </lineage>
</organism>
<proteinExistence type="predicted"/>
<evidence type="ECO:0000313" key="3">
    <source>
        <dbReference type="Proteomes" id="UP001331515"/>
    </source>
</evidence>
<protein>
    <submittedName>
        <fullName evidence="2">Uncharacterized protein</fullName>
    </submittedName>
</protein>
<sequence length="128" mass="14094">MCWYCSKRQKAPPCSNGPNTETLPSPQHPDHRPGCVHRYVPLALVPPVEPLYTRDSSEDMSLLFSQCDTAMRVTGIPCESLSRPSQVSRERTAAKMALPWPVMLHARERVLLSGHAPGVCVVWAAASS</sequence>